<evidence type="ECO:0000259" key="2">
    <source>
        <dbReference type="SMART" id="SM00065"/>
    </source>
</evidence>
<organism evidence="3 4">
    <name type="scientific">Mycobacterium aquaticum</name>
    <dbReference type="NCBI Taxonomy" id="1927124"/>
    <lineage>
        <taxon>Bacteria</taxon>
        <taxon>Bacillati</taxon>
        <taxon>Actinomycetota</taxon>
        <taxon>Actinomycetes</taxon>
        <taxon>Mycobacteriales</taxon>
        <taxon>Mycobacteriaceae</taxon>
        <taxon>Mycobacterium</taxon>
    </lineage>
</organism>
<dbReference type="InterPro" id="IPR051448">
    <property type="entry name" value="CdaR-like_regulators"/>
</dbReference>
<accession>A0A1X0B576</accession>
<feature type="domain" description="GAF" evidence="2">
    <location>
        <begin position="28"/>
        <end position="185"/>
    </location>
</feature>
<dbReference type="Pfam" id="PF13185">
    <property type="entry name" value="GAF_2"/>
    <property type="match status" value="1"/>
</dbReference>
<comment type="similarity">
    <text evidence="1">Belongs to the CdaR family.</text>
</comment>
<dbReference type="EMBL" id="MVHF01000006">
    <property type="protein sequence ID" value="ORA37238.1"/>
    <property type="molecule type" value="Genomic_DNA"/>
</dbReference>
<dbReference type="Proteomes" id="UP000192448">
    <property type="component" value="Unassembled WGS sequence"/>
</dbReference>
<dbReference type="PANTHER" id="PTHR33744">
    <property type="entry name" value="CARBOHYDRATE DIACID REGULATOR"/>
    <property type="match status" value="1"/>
</dbReference>
<evidence type="ECO:0000256" key="1">
    <source>
        <dbReference type="ARBA" id="ARBA00006754"/>
    </source>
</evidence>
<dbReference type="SUPFAM" id="SSF55781">
    <property type="entry name" value="GAF domain-like"/>
    <property type="match status" value="1"/>
</dbReference>
<dbReference type="AlphaFoldDB" id="A0A1X0B576"/>
<evidence type="ECO:0000313" key="3">
    <source>
        <dbReference type="EMBL" id="ORA37238.1"/>
    </source>
</evidence>
<reference evidence="3 4" key="1">
    <citation type="submission" date="2017-02" db="EMBL/GenBank/DDBJ databases">
        <title>The new phylogeny of genus Mycobacterium.</title>
        <authorList>
            <person name="Tortoli E."/>
            <person name="Trovato A."/>
            <person name="Cirillo D.M."/>
        </authorList>
    </citation>
    <scope>NUCLEOTIDE SEQUENCE [LARGE SCALE GENOMIC DNA]</scope>
    <source>
        <strain evidence="3 4">RW6</strain>
    </source>
</reference>
<dbReference type="Pfam" id="PF13556">
    <property type="entry name" value="HTH_30"/>
    <property type="match status" value="1"/>
</dbReference>
<dbReference type="Gene3D" id="1.10.10.2840">
    <property type="entry name" value="PucR C-terminal helix-turn-helix domain"/>
    <property type="match status" value="1"/>
</dbReference>
<protein>
    <recommendedName>
        <fullName evidence="2">GAF domain-containing protein</fullName>
    </recommendedName>
</protein>
<dbReference type="Gene3D" id="3.30.450.40">
    <property type="match status" value="1"/>
</dbReference>
<dbReference type="InterPro" id="IPR029016">
    <property type="entry name" value="GAF-like_dom_sf"/>
</dbReference>
<dbReference type="InterPro" id="IPR025736">
    <property type="entry name" value="PucR_C-HTH_dom"/>
</dbReference>
<dbReference type="STRING" id="1927124.BST13_08825"/>
<dbReference type="PANTHER" id="PTHR33744:SF7">
    <property type="entry name" value="PUCR FAMILY TRANSCRIPTIONAL REGULATOR"/>
    <property type="match status" value="1"/>
</dbReference>
<comment type="caution">
    <text evidence="3">The sequence shown here is derived from an EMBL/GenBank/DDBJ whole genome shotgun (WGS) entry which is preliminary data.</text>
</comment>
<dbReference type="SMART" id="SM00065">
    <property type="entry name" value="GAF"/>
    <property type="match status" value="1"/>
</dbReference>
<evidence type="ECO:0000313" key="4">
    <source>
        <dbReference type="Proteomes" id="UP000192448"/>
    </source>
</evidence>
<dbReference type="RefSeq" id="WP_211296046.1">
    <property type="nucleotide sequence ID" value="NZ_MVHF01000006.1"/>
</dbReference>
<proteinExistence type="inferred from homology"/>
<dbReference type="InterPro" id="IPR041522">
    <property type="entry name" value="CdaR_GGDEF"/>
</dbReference>
<sequence length="582" mass="62233">MRTYTSGEMRQWLGGVGDLAAAVNAATPLPKLLDLIAETACALTGYEASGVLLVDDDRHRLYISGSSGLSVEYVAEVNERRTITVDSGPLSGGPSTWAFRSGEPAIVSDILADPSFAPWAWLADNYGYRAMAAVPLLVDRAPVGTLNCYRTSVHDFGPDEVALLWTLANQAGTALQSSRLISSLTEQRRLLEQSEDIHRELTEVVLRAGGVQGVAEALARLQRRPVLVTDAAGLVAANAPHEGVQLAPEPIVPGQLPDGIGEVAQRNRVTAPVSLGREVVARLWVPGRLADFSELDQRALEHAAVVCALEFLRQRTATDVEWSLRSDLLADFLAGAASDALSTRAGALGHDLTRAHTVIVAASDGDGGPGRTRSLLSTVRAVAAQCEPRPLVTSTGGDVLVLWPESSRAESPAQAAERIRYVVSRPAGAHTATVVIGHRCERLADARAAMGTARAALELARLHGTNRVVTLPDLGVYGLLLQLNDPHELVRFSDHTLDALRKYDERKNAQLVATVRTYLEQGMNVGRTSAALFVHQNTIGLRLKKVEEVAGLSLQQPESWLQLKLALMAADVLGGAQPVVTE</sequence>
<keyword evidence="4" id="KW-1185">Reference proteome</keyword>
<dbReference type="InterPro" id="IPR042070">
    <property type="entry name" value="PucR_C-HTH_sf"/>
</dbReference>
<dbReference type="Pfam" id="PF17853">
    <property type="entry name" value="GGDEF_2"/>
    <property type="match status" value="1"/>
</dbReference>
<name>A0A1X0B576_9MYCO</name>
<gene>
    <name evidence="3" type="ORF">BST13_08825</name>
</gene>
<dbReference type="InterPro" id="IPR003018">
    <property type="entry name" value="GAF"/>
</dbReference>